<protein>
    <recommendedName>
        <fullName evidence="4">Transmembrane protein</fullName>
    </recommendedName>
</protein>
<sequence length="205" mass="22975">MGSSIRRILIPLAYLRIRRDDKFLEEVTIPLALTALTMATIFLAGSRFSIYGIPGLINSIISYLQLLSGFYITALAAIATFNREGMDDPMLGDPPTLDTPSLQEPEKLSRRRFLCFLFGYLAFGSLLLYIGGTIITLAAPIIRSEVSESVRILLRWGIATVYIFCTFNILVTSMLGMYYLTDRLHRITPTNVETAIDHDDPKDDI</sequence>
<evidence type="ECO:0000313" key="2">
    <source>
        <dbReference type="EMBL" id="VVQ32251.1"/>
    </source>
</evidence>
<name>A0A5E7WBR8_PSEFL</name>
<reference evidence="2 3" key="1">
    <citation type="submission" date="2019-09" db="EMBL/GenBank/DDBJ databases">
        <authorList>
            <person name="Chandra G."/>
            <person name="Truman W A."/>
        </authorList>
    </citation>
    <scope>NUCLEOTIDE SEQUENCE [LARGE SCALE GENOMIC DNA]</scope>
    <source>
        <strain evidence="2">PS943</strain>
    </source>
</reference>
<keyword evidence="1" id="KW-1133">Transmembrane helix</keyword>
<keyword evidence="1" id="KW-0812">Transmembrane</keyword>
<organism evidence="2 3">
    <name type="scientific">Pseudomonas fluorescens</name>
    <dbReference type="NCBI Taxonomy" id="294"/>
    <lineage>
        <taxon>Bacteria</taxon>
        <taxon>Pseudomonadati</taxon>
        <taxon>Pseudomonadota</taxon>
        <taxon>Gammaproteobacteria</taxon>
        <taxon>Pseudomonadales</taxon>
        <taxon>Pseudomonadaceae</taxon>
        <taxon>Pseudomonas</taxon>
    </lineage>
</organism>
<keyword evidence="1" id="KW-0472">Membrane</keyword>
<dbReference type="Proteomes" id="UP000325645">
    <property type="component" value="Unassembled WGS sequence"/>
</dbReference>
<feature type="transmembrane region" description="Helical" evidence="1">
    <location>
        <begin position="154"/>
        <end position="180"/>
    </location>
</feature>
<evidence type="ECO:0000256" key="1">
    <source>
        <dbReference type="SAM" id="Phobius"/>
    </source>
</evidence>
<gene>
    <name evidence="2" type="ORF">PS943_02825</name>
</gene>
<feature type="transmembrane region" description="Helical" evidence="1">
    <location>
        <begin position="60"/>
        <end position="81"/>
    </location>
</feature>
<evidence type="ECO:0000313" key="3">
    <source>
        <dbReference type="Proteomes" id="UP000325645"/>
    </source>
</evidence>
<accession>A0A5E7WBR8</accession>
<dbReference type="AlphaFoldDB" id="A0A5E7WBR8"/>
<dbReference type="EMBL" id="CABVJH010000004">
    <property type="protein sequence ID" value="VVQ32251.1"/>
    <property type="molecule type" value="Genomic_DNA"/>
</dbReference>
<proteinExistence type="predicted"/>
<evidence type="ECO:0008006" key="4">
    <source>
        <dbReference type="Google" id="ProtNLM"/>
    </source>
</evidence>
<feature type="transmembrane region" description="Helical" evidence="1">
    <location>
        <begin position="113"/>
        <end position="142"/>
    </location>
</feature>
<feature type="transmembrane region" description="Helical" evidence="1">
    <location>
        <begin position="27"/>
        <end position="48"/>
    </location>
</feature>